<gene>
    <name evidence="2" type="ORF">D2E26_0024</name>
</gene>
<dbReference type="RefSeq" id="WP_125962696.1">
    <property type="nucleotide sequence ID" value="NZ_QXGM01000001.1"/>
</dbReference>
<keyword evidence="3" id="KW-1185">Reference proteome</keyword>
<feature type="transmembrane region" description="Helical" evidence="1">
    <location>
        <begin position="125"/>
        <end position="156"/>
    </location>
</feature>
<sequence length="300" mass="31807">MSSTKATRVARARHSHRTGGNYEWRGLTFGGALRSEFIKAMSLKSTYVLLITNAALLIASAVLVAAFMSAIQVGEVKAATLWSTTAGGVTPCMLVVAILGAMNISSEFSTNSVQMSLVAVPRRGMYMLAKIVTVFVLALVSSLVGLLIAAGVSIALFEQDMFAKDAFDGILPYTTVFGGALALAMIAVMSLGIGALLRTTVSGILTIIGLIEILPTVLNLFMFSESVSKPATIAQHLLPRYCASQFMSGGYKGVNSSDMELTQNGVHVFTPTWGGAGLILLGWVVLALALGFWRMRRSDI</sequence>
<feature type="transmembrane region" description="Helical" evidence="1">
    <location>
        <begin position="204"/>
        <end position="223"/>
    </location>
</feature>
<protein>
    <submittedName>
        <fullName evidence="2">ABC transporter permease</fullName>
    </submittedName>
</protein>
<evidence type="ECO:0000313" key="2">
    <source>
        <dbReference type="EMBL" id="RSX55461.1"/>
    </source>
</evidence>
<feature type="transmembrane region" description="Helical" evidence="1">
    <location>
        <begin position="273"/>
        <end position="293"/>
    </location>
</feature>
<dbReference type="EMBL" id="QXGM01000001">
    <property type="protein sequence ID" value="RSX55461.1"/>
    <property type="molecule type" value="Genomic_DNA"/>
</dbReference>
<dbReference type="OrthoDB" id="3231291at2"/>
<feature type="transmembrane region" description="Helical" evidence="1">
    <location>
        <begin position="81"/>
        <end position="104"/>
    </location>
</feature>
<evidence type="ECO:0000256" key="1">
    <source>
        <dbReference type="SAM" id="Phobius"/>
    </source>
</evidence>
<feature type="transmembrane region" description="Helical" evidence="1">
    <location>
        <begin position="176"/>
        <end position="197"/>
    </location>
</feature>
<evidence type="ECO:0000313" key="3">
    <source>
        <dbReference type="Proteomes" id="UP000287609"/>
    </source>
</evidence>
<keyword evidence="1" id="KW-1133">Transmembrane helix</keyword>
<organism evidence="2 3">
    <name type="scientific">Bifidobacterium dolichotidis</name>
    <dbReference type="NCBI Taxonomy" id="2306976"/>
    <lineage>
        <taxon>Bacteria</taxon>
        <taxon>Bacillati</taxon>
        <taxon>Actinomycetota</taxon>
        <taxon>Actinomycetes</taxon>
        <taxon>Bifidobacteriales</taxon>
        <taxon>Bifidobacteriaceae</taxon>
        <taxon>Bifidobacterium</taxon>
    </lineage>
</organism>
<dbReference type="AlphaFoldDB" id="A0A430FRF5"/>
<feature type="transmembrane region" description="Helical" evidence="1">
    <location>
        <begin position="47"/>
        <end position="69"/>
    </location>
</feature>
<proteinExistence type="predicted"/>
<accession>A0A430FRF5</accession>
<keyword evidence="1" id="KW-0472">Membrane</keyword>
<keyword evidence="1" id="KW-0812">Transmembrane</keyword>
<name>A0A430FRF5_9BIFI</name>
<comment type="caution">
    <text evidence="2">The sequence shown here is derived from an EMBL/GenBank/DDBJ whole genome shotgun (WGS) entry which is preliminary data.</text>
</comment>
<reference evidence="2 3" key="1">
    <citation type="submission" date="2018-09" db="EMBL/GenBank/DDBJ databases">
        <title>Characterization of the phylogenetic diversity of five novel species belonging to the genus Bifidobacterium.</title>
        <authorList>
            <person name="Lugli G.A."/>
            <person name="Duranti S."/>
            <person name="Milani C."/>
        </authorList>
    </citation>
    <scope>NUCLEOTIDE SEQUENCE [LARGE SCALE GENOMIC DNA]</scope>
    <source>
        <strain evidence="2 3">2036B</strain>
    </source>
</reference>
<dbReference type="Proteomes" id="UP000287609">
    <property type="component" value="Unassembled WGS sequence"/>
</dbReference>